<gene>
    <name evidence="1" type="ORF">M6B38_210675</name>
</gene>
<accession>A0AAX6E3W6</accession>
<dbReference type="EMBL" id="JANAVB010040218">
    <property type="protein sequence ID" value="KAJ6798726.1"/>
    <property type="molecule type" value="Genomic_DNA"/>
</dbReference>
<keyword evidence="2" id="KW-1185">Reference proteome</keyword>
<reference evidence="1" key="2">
    <citation type="submission" date="2023-04" db="EMBL/GenBank/DDBJ databases">
        <authorList>
            <person name="Bruccoleri R.E."/>
            <person name="Oakeley E.J."/>
            <person name="Faust A.-M."/>
            <person name="Dessus-Babus S."/>
            <person name="Altorfer M."/>
            <person name="Burckhardt D."/>
            <person name="Oertli M."/>
            <person name="Naumann U."/>
            <person name="Petersen F."/>
            <person name="Wong J."/>
        </authorList>
    </citation>
    <scope>NUCLEOTIDE SEQUENCE</scope>
    <source>
        <strain evidence="1">GSM-AAB239-AS_SAM_17_03QT</strain>
        <tissue evidence="1">Leaf</tissue>
    </source>
</reference>
<name>A0AAX6E3W6_IRIPA</name>
<evidence type="ECO:0000313" key="1">
    <source>
        <dbReference type="EMBL" id="KAJ6798726.1"/>
    </source>
</evidence>
<reference evidence="1" key="1">
    <citation type="journal article" date="2023" name="GigaByte">
        <title>Genome assembly of the bearded iris, Iris pallida Lam.</title>
        <authorList>
            <person name="Bruccoleri R.E."/>
            <person name="Oakeley E.J."/>
            <person name="Faust A.M.E."/>
            <person name="Altorfer M."/>
            <person name="Dessus-Babus S."/>
            <person name="Burckhardt D."/>
            <person name="Oertli M."/>
            <person name="Naumann U."/>
            <person name="Petersen F."/>
            <person name="Wong J."/>
        </authorList>
    </citation>
    <scope>NUCLEOTIDE SEQUENCE</scope>
    <source>
        <strain evidence="1">GSM-AAB239-AS_SAM_17_03QT</strain>
    </source>
</reference>
<sequence length="101" mass="10888">MGRRRKRCSTVAIGPARGGGRGWLARCGRKAAGRPATGKIRDGRSALGGLDGGIGHRRCSGKELMRERHGMVTAVWSGGGCRPCTVLGERGRAEDDSRWRW</sequence>
<proteinExistence type="predicted"/>
<dbReference type="Proteomes" id="UP001140949">
    <property type="component" value="Unassembled WGS sequence"/>
</dbReference>
<comment type="caution">
    <text evidence="1">The sequence shown here is derived from an EMBL/GenBank/DDBJ whole genome shotgun (WGS) entry which is preliminary data.</text>
</comment>
<protein>
    <submittedName>
        <fullName evidence="1">Vegetative cell wall protein gp1-like</fullName>
    </submittedName>
</protein>
<evidence type="ECO:0000313" key="2">
    <source>
        <dbReference type="Proteomes" id="UP001140949"/>
    </source>
</evidence>
<organism evidence="1 2">
    <name type="scientific">Iris pallida</name>
    <name type="common">Sweet iris</name>
    <dbReference type="NCBI Taxonomy" id="29817"/>
    <lineage>
        <taxon>Eukaryota</taxon>
        <taxon>Viridiplantae</taxon>
        <taxon>Streptophyta</taxon>
        <taxon>Embryophyta</taxon>
        <taxon>Tracheophyta</taxon>
        <taxon>Spermatophyta</taxon>
        <taxon>Magnoliopsida</taxon>
        <taxon>Liliopsida</taxon>
        <taxon>Asparagales</taxon>
        <taxon>Iridaceae</taxon>
        <taxon>Iridoideae</taxon>
        <taxon>Irideae</taxon>
        <taxon>Iris</taxon>
    </lineage>
</organism>
<dbReference type="AlphaFoldDB" id="A0AAX6E3W6"/>